<dbReference type="AlphaFoldDB" id="A0A1I7ZM65"/>
<accession>A0A1I7ZM65</accession>
<name>A0A1I7ZM65_9BILA</name>
<dbReference type="WBParaSite" id="L893_g27684.t1">
    <property type="protein sequence ID" value="L893_g27684.t1"/>
    <property type="gene ID" value="L893_g27684"/>
</dbReference>
<protein>
    <submittedName>
        <fullName evidence="2">Secreted protein</fullName>
    </submittedName>
</protein>
<reference evidence="2" key="1">
    <citation type="submission" date="2016-11" db="UniProtKB">
        <authorList>
            <consortium name="WormBaseParasite"/>
        </authorList>
    </citation>
    <scope>IDENTIFICATION</scope>
</reference>
<organism evidence="1 2">
    <name type="scientific">Steinernema glaseri</name>
    <dbReference type="NCBI Taxonomy" id="37863"/>
    <lineage>
        <taxon>Eukaryota</taxon>
        <taxon>Metazoa</taxon>
        <taxon>Ecdysozoa</taxon>
        <taxon>Nematoda</taxon>
        <taxon>Chromadorea</taxon>
        <taxon>Rhabditida</taxon>
        <taxon>Tylenchina</taxon>
        <taxon>Panagrolaimomorpha</taxon>
        <taxon>Strongyloidoidea</taxon>
        <taxon>Steinernematidae</taxon>
        <taxon>Steinernema</taxon>
    </lineage>
</organism>
<keyword evidence="1" id="KW-1185">Reference proteome</keyword>
<proteinExistence type="predicted"/>
<sequence>MGSNLFIPAGSQANAQSLIAKKVIASLVWTLALPYHATDILHSSRHFCRRPLGRLAGGAAKRPVRMASSFARAVHVNAAPNNVDSSRRRARINGPIGAGFSFCPRSRGPLGAYVDSRRVRGDFQLKLQIARVYGIWRHKR</sequence>
<dbReference type="Proteomes" id="UP000095287">
    <property type="component" value="Unplaced"/>
</dbReference>
<evidence type="ECO:0000313" key="1">
    <source>
        <dbReference type="Proteomes" id="UP000095287"/>
    </source>
</evidence>
<evidence type="ECO:0000313" key="2">
    <source>
        <dbReference type="WBParaSite" id="L893_g27684.t1"/>
    </source>
</evidence>